<dbReference type="PRINTS" id="PR01950">
    <property type="entry name" value="LANCSUPER"/>
</dbReference>
<dbReference type="InterPro" id="IPR007822">
    <property type="entry name" value="LANC-like"/>
</dbReference>
<dbReference type="Pfam" id="PF05147">
    <property type="entry name" value="LANC_like"/>
    <property type="match status" value="1"/>
</dbReference>
<accession>A0ABW7BFC7</accession>
<dbReference type="SMART" id="SM01260">
    <property type="entry name" value="LANC_like"/>
    <property type="match status" value="1"/>
</dbReference>
<dbReference type="Gene3D" id="1.50.10.20">
    <property type="match status" value="1"/>
</dbReference>
<reference evidence="1 2" key="1">
    <citation type="submission" date="2024-10" db="EMBL/GenBank/DDBJ databases">
        <title>The Natural Products Discovery Center: Release of the First 8490 Sequenced Strains for Exploring Actinobacteria Biosynthetic Diversity.</title>
        <authorList>
            <person name="Kalkreuter E."/>
            <person name="Kautsar S.A."/>
            <person name="Yang D."/>
            <person name="Bader C.D."/>
            <person name="Teijaro C.N."/>
            <person name="Fluegel L."/>
            <person name="Davis C.M."/>
            <person name="Simpson J.R."/>
            <person name="Lauterbach L."/>
            <person name="Steele A.D."/>
            <person name="Gui C."/>
            <person name="Meng S."/>
            <person name="Li G."/>
            <person name="Viehrig K."/>
            <person name="Ye F."/>
            <person name="Su P."/>
            <person name="Kiefer A.F."/>
            <person name="Nichols A."/>
            <person name="Cepeda A.J."/>
            <person name="Yan W."/>
            <person name="Fan B."/>
            <person name="Jiang Y."/>
            <person name="Adhikari A."/>
            <person name="Zheng C.-J."/>
            <person name="Schuster L."/>
            <person name="Cowan T.M."/>
            <person name="Smanski M.J."/>
            <person name="Chevrette M.G."/>
            <person name="De Carvalho L.P.S."/>
            <person name="Shen B."/>
        </authorList>
    </citation>
    <scope>NUCLEOTIDE SEQUENCE [LARGE SCALE GENOMIC DNA]</scope>
    <source>
        <strain evidence="1 2">NPDC048320</strain>
    </source>
</reference>
<protein>
    <submittedName>
        <fullName evidence="1">Lanthionine synthetase LanC family protein</fullName>
    </submittedName>
</protein>
<name>A0ABW7BFC7_9ACTN</name>
<dbReference type="RefSeq" id="WP_392824073.1">
    <property type="nucleotide sequence ID" value="NZ_JBICYV010000023.1"/>
</dbReference>
<evidence type="ECO:0000313" key="1">
    <source>
        <dbReference type="EMBL" id="MFG3015902.1"/>
    </source>
</evidence>
<dbReference type="SUPFAM" id="SSF158745">
    <property type="entry name" value="LanC-like"/>
    <property type="match status" value="1"/>
</dbReference>
<evidence type="ECO:0000313" key="2">
    <source>
        <dbReference type="Proteomes" id="UP001604267"/>
    </source>
</evidence>
<organism evidence="1 2">
    <name type="scientific">Streptomyces cinerochromogenes</name>
    <dbReference type="NCBI Taxonomy" id="66422"/>
    <lineage>
        <taxon>Bacteria</taxon>
        <taxon>Bacillati</taxon>
        <taxon>Actinomycetota</taxon>
        <taxon>Actinomycetes</taxon>
        <taxon>Kitasatosporales</taxon>
        <taxon>Streptomycetaceae</taxon>
        <taxon>Streptomyces</taxon>
    </lineage>
</organism>
<keyword evidence="2" id="KW-1185">Reference proteome</keyword>
<dbReference type="EMBL" id="JBICYV010000023">
    <property type="protein sequence ID" value="MFG3015902.1"/>
    <property type="molecule type" value="Genomic_DNA"/>
</dbReference>
<proteinExistence type="predicted"/>
<sequence>MQHDTPAPVTPLGDVHGFAVRYLREWTEVPGSNGHRCDPGIPVLAHLVADGRAAPDAVAVWSRTAGRGPSHPALYDGGLAGTLVGLHLGARVHPGLRPAADRLAAHLGGRPLRYRTRAVAFPDYDLISGPAGTLLALCATAPAEPPPRPLAEHLALLCDEDELGRLRTGHYAHHPHLAWVHGRVNTGMGHGVAGVVTALTAALRRTGPDTDLAAGLAAALGRATRWLVRQAYDDERGIRTWPGAGLDHPNHPPARRAHPRQAWCYGTPGVAWALWDAADALGDAAGADWAASAFTTLAEHYDETFHLYGDTPADRLGLCHGAAGVLAVADAFDRHARLPAAAALKHRLVRHLTARLTSPAPAAWPTDLLTGLPGALSALLTAAHGAPRSWLCCLGLR</sequence>
<gene>
    <name evidence="1" type="ORF">ACGFZB_36750</name>
</gene>
<dbReference type="PRINTS" id="PR01955">
    <property type="entry name" value="LANCFRANKIA"/>
</dbReference>
<dbReference type="Proteomes" id="UP001604267">
    <property type="component" value="Unassembled WGS sequence"/>
</dbReference>
<comment type="caution">
    <text evidence="1">The sequence shown here is derived from an EMBL/GenBank/DDBJ whole genome shotgun (WGS) entry which is preliminary data.</text>
</comment>